<dbReference type="PIRSF" id="PIRSF000722">
    <property type="entry name" value="Acetate_prop_kin"/>
    <property type="match status" value="1"/>
</dbReference>
<sequence length="393" mass="42913">MPQTILVINSGSSSIKYQLVDPSIGVAMASGLVERIGEEMSTIHHRYSLKEVTINEPVPNHEAALQQVLDLFEEIGPQFEEAHIVGIGHRIVQGGRYFSGPTLIDDRVKRLIGELSSLAPLHNPPALKGIEVCQKLLPGIPNVAVFDTAFFQKLPNSSALYALDRDVAERYSIRRYGAHGTSHQYVSTRVTQVLGDKELKQIVLHLGNGASASAIVSGRAVDTSMGLTPLEGLVMGTRTGDIDPAVVFHLQRVANMSVSEVDNLFNKKSGLRGLAGDNDMRAVREMARSGNPRAREALEIYINRLVKYIGGYAAEMGGVDVITFTAGIGENDIDLRREVCQRLEFFGVILDEEANNTRPREATTISRRDSSVRVMVVPTNEELAIATQAMTLV</sequence>
<dbReference type="Pfam" id="PF00871">
    <property type="entry name" value="Acetate_kinase"/>
    <property type="match status" value="1"/>
</dbReference>
<protein>
    <recommendedName>
        <fullName evidence="6">Acetate kinase</fullName>
        <ecNumber evidence="6">2.7.2.1</ecNumber>
    </recommendedName>
    <alternativeName>
        <fullName evidence="6">Acetokinase</fullName>
    </alternativeName>
</protein>
<comment type="similarity">
    <text evidence="1 6 7">Belongs to the acetokinase family.</text>
</comment>
<dbReference type="AlphaFoldDB" id="A0AAU7V5R2"/>
<comment type="pathway">
    <text evidence="6">Metabolic intermediate biosynthesis; acetyl-CoA biosynthesis; acetyl-CoA from acetate: step 1/2.</text>
</comment>
<dbReference type="GO" id="GO:0000287">
    <property type="term" value="F:magnesium ion binding"/>
    <property type="evidence" value="ECO:0007669"/>
    <property type="project" value="UniProtKB-UniRule"/>
</dbReference>
<feature type="binding site" evidence="6">
    <location>
        <position position="16"/>
    </location>
    <ligand>
        <name>ATP</name>
        <dbReference type="ChEBI" id="CHEBI:30616"/>
    </ligand>
</feature>
<evidence type="ECO:0000313" key="8">
    <source>
        <dbReference type="EMBL" id="XBW07595.1"/>
    </source>
</evidence>
<dbReference type="Gene3D" id="3.30.420.40">
    <property type="match status" value="2"/>
</dbReference>
<dbReference type="GO" id="GO:0006083">
    <property type="term" value="P:acetate metabolic process"/>
    <property type="evidence" value="ECO:0007669"/>
    <property type="project" value="TreeGrafter"/>
</dbReference>
<evidence type="ECO:0000256" key="1">
    <source>
        <dbReference type="ARBA" id="ARBA00008748"/>
    </source>
</evidence>
<evidence type="ECO:0000256" key="2">
    <source>
        <dbReference type="ARBA" id="ARBA00022679"/>
    </source>
</evidence>
<dbReference type="InterPro" id="IPR023865">
    <property type="entry name" value="Aliphatic_acid_kinase_CS"/>
</dbReference>
<evidence type="ECO:0000256" key="6">
    <source>
        <dbReference type="HAMAP-Rule" id="MF_00020"/>
    </source>
</evidence>
<comment type="function">
    <text evidence="6">Catalyzes the formation of acetyl phosphate from acetate and ATP. Can also catalyze the reverse reaction.</text>
</comment>
<dbReference type="InterPro" id="IPR000890">
    <property type="entry name" value="Aliphatic_acid_kin_short-chain"/>
</dbReference>
<feature type="binding site" evidence="6">
    <location>
        <begin position="205"/>
        <end position="209"/>
    </location>
    <ligand>
        <name>ATP</name>
        <dbReference type="ChEBI" id="CHEBI:30616"/>
    </ligand>
</feature>
<dbReference type="EMBL" id="CP138335">
    <property type="protein sequence ID" value="XBW07595.1"/>
    <property type="molecule type" value="Genomic_DNA"/>
</dbReference>
<comment type="catalytic activity">
    <reaction evidence="6">
        <text>acetate + ATP = acetyl phosphate + ADP</text>
        <dbReference type="Rhea" id="RHEA:11352"/>
        <dbReference type="ChEBI" id="CHEBI:22191"/>
        <dbReference type="ChEBI" id="CHEBI:30089"/>
        <dbReference type="ChEBI" id="CHEBI:30616"/>
        <dbReference type="ChEBI" id="CHEBI:456216"/>
        <dbReference type="EC" id="2.7.2.1"/>
    </reaction>
</comment>
<comment type="subcellular location">
    <subcellularLocation>
        <location evidence="6">Cytoplasm</location>
    </subcellularLocation>
</comment>
<dbReference type="PRINTS" id="PR00471">
    <property type="entry name" value="ACETATEKNASE"/>
</dbReference>
<keyword evidence="3 6" id="KW-0547">Nucleotide-binding</keyword>
<dbReference type="SUPFAM" id="SSF53067">
    <property type="entry name" value="Actin-like ATPase domain"/>
    <property type="match status" value="2"/>
</dbReference>
<organism evidence="8">
    <name type="scientific">Scrofimicrobium appendicitidis</name>
    <dbReference type="NCBI Taxonomy" id="3079930"/>
    <lineage>
        <taxon>Bacteria</taxon>
        <taxon>Bacillati</taxon>
        <taxon>Actinomycetota</taxon>
        <taxon>Actinomycetes</taxon>
        <taxon>Actinomycetales</taxon>
        <taxon>Actinomycetaceae</taxon>
        <taxon>Scrofimicrobium</taxon>
    </lineage>
</organism>
<feature type="binding site" evidence="6">
    <location>
        <begin position="327"/>
        <end position="331"/>
    </location>
    <ligand>
        <name>ATP</name>
        <dbReference type="ChEBI" id="CHEBI:30616"/>
    </ligand>
</feature>
<evidence type="ECO:0000256" key="5">
    <source>
        <dbReference type="ARBA" id="ARBA00022840"/>
    </source>
</evidence>
<dbReference type="EC" id="2.7.2.1" evidence="6"/>
<keyword evidence="5 6" id="KW-0067">ATP-binding</keyword>
<dbReference type="PROSITE" id="PS01076">
    <property type="entry name" value="ACETATE_KINASE_2"/>
    <property type="match status" value="1"/>
</dbReference>
<feature type="active site" description="Proton donor/acceptor" evidence="6">
    <location>
        <position position="147"/>
    </location>
</feature>
<feature type="binding site" evidence="6">
    <location>
        <position position="90"/>
    </location>
    <ligand>
        <name>substrate</name>
    </ligand>
</feature>
<comment type="cofactor">
    <cofactor evidence="6">
        <name>Mg(2+)</name>
        <dbReference type="ChEBI" id="CHEBI:18420"/>
    </cofactor>
    <cofactor evidence="6">
        <name>Mn(2+)</name>
        <dbReference type="ChEBI" id="CHEBI:29035"/>
    </cofactor>
    <text evidence="6">Mg(2+). Can also accept Mn(2+).</text>
</comment>
<feature type="site" description="Transition state stabilizer" evidence="6">
    <location>
        <position position="179"/>
    </location>
</feature>
<dbReference type="KEGG" id="sapp:SAC06_08095"/>
<dbReference type="NCBIfam" id="TIGR00016">
    <property type="entry name" value="ackA"/>
    <property type="match status" value="1"/>
</dbReference>
<evidence type="ECO:0000256" key="7">
    <source>
        <dbReference type="RuleBase" id="RU003835"/>
    </source>
</evidence>
<reference evidence="8" key="1">
    <citation type="submission" date="2023-11" db="EMBL/GenBank/DDBJ databases">
        <title>Scrofimicrobium hongkongense sp. nov., isolated from a patient with peritonitis.</title>
        <authorList>
            <person name="Lao H.Y."/>
            <person name="Wong A.Y.P."/>
            <person name="Ng T.L."/>
            <person name="Wong R.Y.L."/>
            <person name="Yau M.C.Y."/>
            <person name="Lam J.Y.W."/>
            <person name="Siu G.K.H."/>
        </authorList>
    </citation>
    <scope>NUCLEOTIDE SEQUENCE</scope>
    <source>
        <strain evidence="8">R131</strain>
    </source>
</reference>
<feature type="site" description="Transition state stabilizer" evidence="6">
    <location>
        <position position="238"/>
    </location>
</feature>
<keyword evidence="6" id="KW-0460">Magnesium</keyword>
<proteinExistence type="inferred from homology"/>
<keyword evidence="2 6" id="KW-0808">Transferase</keyword>
<dbReference type="GO" id="GO:0005737">
    <property type="term" value="C:cytoplasm"/>
    <property type="evidence" value="ECO:0007669"/>
    <property type="project" value="UniProtKB-SubCell"/>
</dbReference>
<dbReference type="PANTHER" id="PTHR21060">
    <property type="entry name" value="ACETATE KINASE"/>
    <property type="match status" value="1"/>
</dbReference>
<dbReference type="InterPro" id="IPR043129">
    <property type="entry name" value="ATPase_NBD"/>
</dbReference>
<feature type="binding site" evidence="6">
    <location>
        <position position="381"/>
    </location>
    <ligand>
        <name>Mg(2+)</name>
        <dbReference type="ChEBI" id="CHEBI:18420"/>
    </ligand>
</feature>
<gene>
    <name evidence="6" type="primary">ackA</name>
    <name evidence="8" type="ORF">SAC06_08095</name>
</gene>
<evidence type="ECO:0000256" key="4">
    <source>
        <dbReference type="ARBA" id="ARBA00022777"/>
    </source>
</evidence>
<dbReference type="GO" id="GO:0008776">
    <property type="term" value="F:acetate kinase activity"/>
    <property type="evidence" value="ECO:0007669"/>
    <property type="project" value="UniProtKB-UniRule"/>
</dbReference>
<dbReference type="GO" id="GO:0006085">
    <property type="term" value="P:acetyl-CoA biosynthetic process"/>
    <property type="evidence" value="ECO:0007669"/>
    <property type="project" value="UniProtKB-UniRule"/>
</dbReference>
<keyword evidence="6" id="KW-0963">Cytoplasm</keyword>
<feature type="binding site" evidence="6">
    <location>
        <position position="9"/>
    </location>
    <ligand>
        <name>Mg(2+)</name>
        <dbReference type="ChEBI" id="CHEBI:18420"/>
    </ligand>
</feature>
<dbReference type="GO" id="GO:0005524">
    <property type="term" value="F:ATP binding"/>
    <property type="evidence" value="ECO:0007669"/>
    <property type="project" value="UniProtKB-KW"/>
</dbReference>
<accession>A0AAU7V5R2</accession>
<keyword evidence="4 6" id="KW-0418">Kinase</keyword>
<dbReference type="HAMAP" id="MF_00020">
    <property type="entry name" value="Acetate_kinase"/>
    <property type="match status" value="1"/>
</dbReference>
<comment type="subunit">
    <text evidence="6">Homodimer.</text>
</comment>
<dbReference type="PANTHER" id="PTHR21060:SF15">
    <property type="entry name" value="ACETATE KINASE-RELATED"/>
    <property type="match status" value="1"/>
</dbReference>
<dbReference type="CDD" id="cd24010">
    <property type="entry name" value="ASKHA_NBD_AcK_PK"/>
    <property type="match status" value="1"/>
</dbReference>
<dbReference type="RefSeq" id="WP_350257800.1">
    <property type="nucleotide sequence ID" value="NZ_CP138335.1"/>
</dbReference>
<name>A0AAU7V5R2_9ACTO</name>
<keyword evidence="6" id="KW-0479">Metal-binding</keyword>
<dbReference type="PROSITE" id="PS01075">
    <property type="entry name" value="ACETATE_KINASE_1"/>
    <property type="match status" value="1"/>
</dbReference>
<evidence type="ECO:0000256" key="3">
    <source>
        <dbReference type="ARBA" id="ARBA00022741"/>
    </source>
</evidence>
<feature type="binding site" evidence="6">
    <location>
        <begin position="279"/>
        <end position="281"/>
    </location>
    <ligand>
        <name>ATP</name>
        <dbReference type="ChEBI" id="CHEBI:30616"/>
    </ligand>
</feature>
<dbReference type="InterPro" id="IPR004372">
    <property type="entry name" value="Ac/propionate_kinase"/>
</dbReference>